<evidence type="ECO:0000259" key="10">
    <source>
        <dbReference type="Pfam" id="PF00056"/>
    </source>
</evidence>
<dbReference type="Gene3D" id="3.90.110.10">
    <property type="entry name" value="Lactate dehydrogenase/glycoside hydrolase, family 4, C-terminal"/>
    <property type="match status" value="1"/>
</dbReference>
<dbReference type="SUPFAM" id="SSF56327">
    <property type="entry name" value="LDH C-terminal domain-like"/>
    <property type="match status" value="1"/>
</dbReference>
<comment type="subcellular location">
    <subcellularLocation>
        <location evidence="7">Cytoplasm</location>
    </subcellularLocation>
</comment>
<dbReference type="EC" id="1.1.1.27" evidence="3 7"/>
<comment type="function">
    <text evidence="7">Catalyzes the conversion of lactate to pyruvate.</text>
</comment>
<feature type="active site" description="Proton acceptor" evidence="7 8">
    <location>
        <position position="178"/>
    </location>
</feature>
<feature type="binding site" evidence="7 9">
    <location>
        <position position="37"/>
    </location>
    <ligand>
        <name>NAD(+)</name>
        <dbReference type="ChEBI" id="CHEBI:57540"/>
    </ligand>
</feature>
<dbReference type="UniPathway" id="UPA00554">
    <property type="reaction ID" value="UER00611"/>
</dbReference>
<comment type="catalytic activity">
    <reaction evidence="6 7">
        <text>(S)-lactate + NAD(+) = pyruvate + NADH + H(+)</text>
        <dbReference type="Rhea" id="RHEA:23444"/>
        <dbReference type="ChEBI" id="CHEBI:15361"/>
        <dbReference type="ChEBI" id="CHEBI:15378"/>
        <dbReference type="ChEBI" id="CHEBI:16651"/>
        <dbReference type="ChEBI" id="CHEBI:57540"/>
        <dbReference type="ChEBI" id="CHEBI:57945"/>
        <dbReference type="EC" id="1.1.1.27"/>
    </reaction>
</comment>
<dbReference type="InterPro" id="IPR018177">
    <property type="entry name" value="L-lactate_DH_AS"/>
</dbReference>
<comment type="pathway">
    <text evidence="1 7">Fermentation; pyruvate fermentation to lactate; (S)-lactate from pyruvate: step 1/1.</text>
</comment>
<evidence type="ECO:0000256" key="9">
    <source>
        <dbReference type="PIRSR" id="PIRSR000102-3"/>
    </source>
</evidence>
<dbReference type="HAMAP" id="MF_00488">
    <property type="entry name" value="Lactate_dehydrog"/>
    <property type="match status" value="1"/>
</dbReference>
<dbReference type="GO" id="GO:0005737">
    <property type="term" value="C:cytoplasm"/>
    <property type="evidence" value="ECO:0007669"/>
    <property type="project" value="UniProtKB-SubCell"/>
</dbReference>
<evidence type="ECO:0000313" key="13">
    <source>
        <dbReference type="Proteomes" id="UP000242141"/>
    </source>
</evidence>
<feature type="binding site" evidence="7">
    <location>
        <position position="68"/>
    </location>
    <ligand>
        <name>NAD(+)</name>
        <dbReference type="ChEBI" id="CHEBI:57540"/>
    </ligand>
</feature>
<feature type="binding site" evidence="7">
    <location>
        <position position="16"/>
    </location>
    <ligand>
        <name>NAD(+)</name>
        <dbReference type="ChEBI" id="CHEBI:57540"/>
    </ligand>
</feature>
<feature type="modified residue" description="Phosphotyrosine" evidence="7">
    <location>
        <position position="222"/>
    </location>
</feature>
<accession>A0A0G7ZNA8</accession>
<feature type="binding site" evidence="7">
    <location>
        <position position="231"/>
    </location>
    <ligand>
        <name>substrate</name>
    </ligand>
</feature>
<comment type="similarity">
    <text evidence="2 7">Belongs to the LDH/MDH superfamily. LDH family.</text>
</comment>
<feature type="binding site" evidence="9">
    <location>
        <begin position="12"/>
        <end position="17"/>
    </location>
    <ligand>
        <name>NAD(+)</name>
        <dbReference type="ChEBI" id="CHEBI:57540"/>
    </ligand>
</feature>
<feature type="domain" description="Lactate/malate dehydrogenase N-terminal" evidence="10">
    <location>
        <begin position="7"/>
        <end position="144"/>
    </location>
</feature>
<evidence type="ECO:0000313" key="12">
    <source>
        <dbReference type="EMBL" id="CRX37004.1"/>
    </source>
</evidence>
<reference evidence="13" key="1">
    <citation type="submission" date="2015-05" db="EMBL/GenBank/DDBJ databases">
        <authorList>
            <person name="Collingro A."/>
        </authorList>
    </citation>
    <scope>NUCLEOTIDE SEQUENCE [LARGE SCALE GENOMIC DNA]</scope>
    <source>
        <strain evidence="13">Ps</strain>
    </source>
</reference>
<dbReference type="PIRSF" id="PIRSF000102">
    <property type="entry name" value="Lac_mal_DH"/>
    <property type="match status" value="1"/>
</dbReference>
<evidence type="ECO:0000256" key="2">
    <source>
        <dbReference type="ARBA" id="ARBA00006054"/>
    </source>
</evidence>
<evidence type="ECO:0000256" key="5">
    <source>
        <dbReference type="ARBA" id="ARBA00023027"/>
    </source>
</evidence>
<feature type="binding site" evidence="9">
    <location>
        <position position="98"/>
    </location>
    <ligand>
        <name>NAD(+)</name>
        <dbReference type="ChEBI" id="CHEBI:57540"/>
    </ligand>
</feature>
<proteinExistence type="inferred from homology"/>
<feature type="binding site" evidence="7">
    <location>
        <begin position="151"/>
        <end position="154"/>
    </location>
    <ligand>
        <name>substrate</name>
    </ligand>
</feature>
<evidence type="ECO:0000256" key="4">
    <source>
        <dbReference type="ARBA" id="ARBA00023002"/>
    </source>
</evidence>
<feature type="binding site" evidence="7">
    <location>
        <begin position="123"/>
        <end position="126"/>
    </location>
    <ligand>
        <name>substrate</name>
    </ligand>
</feature>
<dbReference type="Gene3D" id="3.40.50.720">
    <property type="entry name" value="NAD(P)-binding Rossmann-like Domain"/>
    <property type="match status" value="1"/>
</dbReference>
<dbReference type="PANTHER" id="PTHR43128">
    <property type="entry name" value="L-2-HYDROXYCARBOXYLATE DEHYDROGENASE (NAD(P)(+))"/>
    <property type="match status" value="1"/>
</dbReference>
<sequence>MKKTTNKIALIGAGAVGTSFLYWSMSKGIAEEYAIIDINKEAAKGQQLDFEDASPSSSYPYLVKSGGYDLLKDADLLIITAGRPQKPGETRLEMVADNAKIMKNIALEVKKTNFDGITLIASNPVDVMTTIYQFVTKFDPKKVISSSCTLDTNRLKIEFAKIFNVNAKELNMFVMGEHGDSSVSTIENATLNGIPLKEYYSINKIDAAKKAEIHKYVYMKAYEIINRKRATFYGIGAVLSEISQSILRDEKKVFSVGSLLNGEYGEKGIYAGIPSIIGRKGIIKTYQFPLAKEELMQFKKSVSILKKTTEKAFEAIK</sequence>
<keyword evidence="7" id="KW-0597">Phosphoprotein</keyword>
<keyword evidence="13" id="KW-1185">Reference proteome</keyword>
<dbReference type="EMBL" id="CWGI01000001">
    <property type="protein sequence ID" value="CRX37004.1"/>
    <property type="molecule type" value="Genomic_DNA"/>
</dbReference>
<keyword evidence="7" id="KW-0963">Cytoplasm</keyword>
<dbReference type="Pfam" id="PF02866">
    <property type="entry name" value="Ldh_1_C"/>
    <property type="match status" value="1"/>
</dbReference>
<name>A0A0G7ZNA8_9MOLU</name>
<dbReference type="InterPro" id="IPR022383">
    <property type="entry name" value="Lactate/malate_DH_C"/>
</dbReference>
<evidence type="ECO:0000256" key="7">
    <source>
        <dbReference type="HAMAP-Rule" id="MF_00488"/>
    </source>
</evidence>
<feature type="domain" description="Lactate/malate dehydrogenase C-terminal" evidence="11">
    <location>
        <begin position="149"/>
        <end position="314"/>
    </location>
</feature>
<dbReference type="InterPro" id="IPR001557">
    <property type="entry name" value="L-lactate/malate_DH"/>
</dbReference>
<dbReference type="GO" id="GO:0006096">
    <property type="term" value="P:glycolytic process"/>
    <property type="evidence" value="ECO:0007669"/>
    <property type="project" value="UniProtKB-UniRule"/>
</dbReference>
<gene>
    <name evidence="7" type="primary">ldh</name>
    <name evidence="12" type="ORF">HEPPS_02040</name>
</gene>
<feature type="binding site" evidence="7">
    <location>
        <position position="91"/>
    </location>
    <ligand>
        <name>substrate</name>
    </ligand>
</feature>
<evidence type="ECO:0000256" key="3">
    <source>
        <dbReference type="ARBA" id="ARBA00012967"/>
    </source>
</evidence>
<evidence type="ECO:0000259" key="11">
    <source>
        <dbReference type="Pfam" id="PF02866"/>
    </source>
</evidence>
<dbReference type="Proteomes" id="UP000242141">
    <property type="component" value="Unassembled WGS sequence"/>
</dbReference>
<dbReference type="InterPro" id="IPR011304">
    <property type="entry name" value="L-lactate_DH"/>
</dbReference>
<dbReference type="GO" id="GO:0006089">
    <property type="term" value="P:lactate metabolic process"/>
    <property type="evidence" value="ECO:0007669"/>
    <property type="project" value="TreeGrafter"/>
</dbReference>
<dbReference type="InterPro" id="IPR036291">
    <property type="entry name" value="NAD(P)-bd_dom_sf"/>
</dbReference>
<feature type="binding site" evidence="7">
    <location>
        <position position="146"/>
    </location>
    <ligand>
        <name>NAD(+)</name>
        <dbReference type="ChEBI" id="CHEBI:57540"/>
    </ligand>
</feature>
<dbReference type="PROSITE" id="PS00064">
    <property type="entry name" value="L_LDH"/>
    <property type="match status" value="1"/>
</dbReference>
<dbReference type="CDD" id="cd05291">
    <property type="entry name" value="HicDH_like"/>
    <property type="match status" value="1"/>
</dbReference>
<dbReference type="SUPFAM" id="SSF51735">
    <property type="entry name" value="NAD(P)-binding Rossmann-fold domains"/>
    <property type="match status" value="1"/>
</dbReference>
<evidence type="ECO:0000256" key="6">
    <source>
        <dbReference type="ARBA" id="ARBA00049258"/>
    </source>
</evidence>
<dbReference type="Pfam" id="PF00056">
    <property type="entry name" value="Ldh_1_N"/>
    <property type="match status" value="1"/>
</dbReference>
<dbReference type="PANTHER" id="PTHR43128:SF16">
    <property type="entry name" value="L-LACTATE DEHYDROGENASE"/>
    <property type="match status" value="1"/>
</dbReference>
<organism evidence="12 13">
    <name type="scientific">Candidatus Hepatoplasma crinochetorum</name>
    <dbReference type="NCBI Taxonomy" id="295596"/>
    <lineage>
        <taxon>Bacteria</taxon>
        <taxon>Bacillati</taxon>
        <taxon>Mycoplasmatota</taxon>
        <taxon>Mollicutes</taxon>
        <taxon>Candidatus Hepatoplasmataceae</taxon>
        <taxon>Candidatus Hepatoplasma</taxon>
    </lineage>
</organism>
<dbReference type="NCBIfam" id="TIGR01771">
    <property type="entry name" value="L-LDH-NAD"/>
    <property type="match status" value="1"/>
</dbReference>
<keyword evidence="4 7" id="KW-0560">Oxidoreductase</keyword>
<dbReference type="GO" id="GO:0004459">
    <property type="term" value="F:L-lactate dehydrogenase (NAD+) activity"/>
    <property type="evidence" value="ECO:0007669"/>
    <property type="project" value="UniProtKB-UniRule"/>
</dbReference>
<protein>
    <recommendedName>
        <fullName evidence="3 7">L-lactate dehydrogenase</fullName>
        <shortName evidence="7">L-LDH</shortName>
        <ecNumber evidence="3 7">1.1.1.27</ecNumber>
    </recommendedName>
</protein>
<evidence type="ECO:0000256" key="1">
    <source>
        <dbReference type="ARBA" id="ARBA00004843"/>
    </source>
</evidence>
<comment type="subunit">
    <text evidence="7">Homotetramer.</text>
</comment>
<feature type="binding site" evidence="7">
    <location>
        <begin position="121"/>
        <end position="123"/>
    </location>
    <ligand>
        <name>NAD(+)</name>
        <dbReference type="ChEBI" id="CHEBI:57540"/>
    </ligand>
</feature>
<dbReference type="PRINTS" id="PR00086">
    <property type="entry name" value="LLDHDRGNASE"/>
</dbReference>
<dbReference type="InterPro" id="IPR015955">
    <property type="entry name" value="Lactate_DH/Glyco_Ohase_4_C"/>
</dbReference>
<feature type="binding site" evidence="7">
    <location>
        <position position="85"/>
    </location>
    <ligand>
        <name>substrate</name>
    </ligand>
</feature>
<evidence type="ECO:0000256" key="8">
    <source>
        <dbReference type="PIRSR" id="PIRSR000102-1"/>
    </source>
</evidence>
<dbReference type="AlphaFoldDB" id="A0A0G7ZNA8"/>
<comment type="caution">
    <text evidence="7">Lacks conserved residue(s) required for the propagation of feature annotation.</text>
</comment>
<dbReference type="InterPro" id="IPR001236">
    <property type="entry name" value="Lactate/malate_DH_N"/>
</dbReference>
<keyword evidence="5 7" id="KW-0520">NAD</keyword>